<dbReference type="RefSeq" id="WP_179716796.1">
    <property type="nucleotide sequence ID" value="NZ_JACBZT010000001.1"/>
</dbReference>
<keyword evidence="3" id="KW-1185">Reference proteome</keyword>
<protein>
    <recommendedName>
        <fullName evidence="4">Sortase family protein</fullName>
    </recommendedName>
</protein>
<dbReference type="CDD" id="cd05829">
    <property type="entry name" value="Sortase_F"/>
    <property type="match status" value="1"/>
</dbReference>
<dbReference type="GO" id="GO:0016787">
    <property type="term" value="F:hydrolase activity"/>
    <property type="evidence" value="ECO:0007669"/>
    <property type="project" value="UniProtKB-KW"/>
</dbReference>
<dbReference type="Gene3D" id="2.40.260.10">
    <property type="entry name" value="Sortase"/>
    <property type="match status" value="1"/>
</dbReference>
<dbReference type="InterPro" id="IPR005754">
    <property type="entry name" value="Sortase"/>
</dbReference>
<dbReference type="EMBL" id="JACBZT010000001">
    <property type="protein sequence ID" value="NYJ05989.1"/>
    <property type="molecule type" value="Genomic_DNA"/>
</dbReference>
<keyword evidence="1" id="KW-0378">Hydrolase</keyword>
<evidence type="ECO:0000313" key="3">
    <source>
        <dbReference type="Proteomes" id="UP000541969"/>
    </source>
</evidence>
<name>A0A853CG66_9ACTN</name>
<evidence type="ECO:0000256" key="1">
    <source>
        <dbReference type="ARBA" id="ARBA00022801"/>
    </source>
</evidence>
<sequence length="220" mass="22440">MRRARAAELARPLGAFLLVVAAGVVLLLIYTGRPSAGAESAPAAGTAAPQLAPLPADAPVAHGPITPARLQIPDIGVDATVEPRGTVRYDNPFTGQEVDGYGVPRSMWTTAWWSDGPQPGSGSMAVVLGHAQAAHGAVFDRLADLRPGDRVDLVDASGAVLHLQVLGKPVTGLDKSTSALADTLNGHPDGADLALVTCGGDFDRAAGASEDNEVVFATVV</sequence>
<proteinExistence type="predicted"/>
<accession>A0A853CG66</accession>
<evidence type="ECO:0000313" key="2">
    <source>
        <dbReference type="EMBL" id="NYJ05989.1"/>
    </source>
</evidence>
<evidence type="ECO:0008006" key="4">
    <source>
        <dbReference type="Google" id="ProtNLM"/>
    </source>
</evidence>
<dbReference type="InterPro" id="IPR023365">
    <property type="entry name" value="Sortase_dom-sf"/>
</dbReference>
<comment type="caution">
    <text evidence="2">The sequence shown here is derived from an EMBL/GenBank/DDBJ whole genome shotgun (WGS) entry which is preliminary data.</text>
</comment>
<dbReference type="InterPro" id="IPR042001">
    <property type="entry name" value="Sortase_F"/>
</dbReference>
<organism evidence="2 3">
    <name type="scientific">Petropleomorpha daqingensis</name>
    <dbReference type="NCBI Taxonomy" id="2026353"/>
    <lineage>
        <taxon>Bacteria</taxon>
        <taxon>Bacillati</taxon>
        <taxon>Actinomycetota</taxon>
        <taxon>Actinomycetes</taxon>
        <taxon>Geodermatophilales</taxon>
        <taxon>Geodermatophilaceae</taxon>
        <taxon>Petropleomorpha</taxon>
    </lineage>
</organism>
<dbReference type="AlphaFoldDB" id="A0A853CG66"/>
<dbReference type="Pfam" id="PF04203">
    <property type="entry name" value="Sortase"/>
    <property type="match status" value="1"/>
</dbReference>
<dbReference type="Proteomes" id="UP000541969">
    <property type="component" value="Unassembled WGS sequence"/>
</dbReference>
<dbReference type="SUPFAM" id="SSF63817">
    <property type="entry name" value="Sortase"/>
    <property type="match status" value="1"/>
</dbReference>
<reference evidence="2 3" key="1">
    <citation type="submission" date="2020-07" db="EMBL/GenBank/DDBJ databases">
        <title>Sequencing the genomes of 1000 actinobacteria strains.</title>
        <authorList>
            <person name="Klenk H.-P."/>
        </authorList>
    </citation>
    <scope>NUCLEOTIDE SEQUENCE [LARGE SCALE GENOMIC DNA]</scope>
    <source>
        <strain evidence="2 3">DSM 104001</strain>
    </source>
</reference>
<gene>
    <name evidence="2" type="ORF">GGQ55_002267</name>
</gene>